<dbReference type="EMBL" id="LJOW01000297">
    <property type="protein sequence ID" value="OBQ36682.1"/>
    <property type="molecule type" value="Genomic_DNA"/>
</dbReference>
<dbReference type="InterPro" id="IPR043502">
    <property type="entry name" value="DNA/RNA_pol_sf"/>
</dbReference>
<dbReference type="PANTHER" id="PTHR11439">
    <property type="entry name" value="GAG-POL-RELATED RETROTRANSPOSON"/>
    <property type="match status" value="1"/>
</dbReference>
<dbReference type="Pfam" id="PF07727">
    <property type="entry name" value="RVT_2"/>
    <property type="match status" value="1"/>
</dbReference>
<name>A0A1B7WHT4_APHFL</name>
<dbReference type="AlphaFoldDB" id="A0A1B7WHT4"/>
<dbReference type="InterPro" id="IPR013103">
    <property type="entry name" value="RVT_2"/>
</dbReference>
<feature type="domain" description="Reverse transcriptase Ty1/copia-type" evidence="1">
    <location>
        <begin position="2"/>
        <end position="136"/>
    </location>
</feature>
<dbReference type="Proteomes" id="UP000092093">
    <property type="component" value="Unassembled WGS sequence"/>
</dbReference>
<organism evidence="2 3">
    <name type="scientific">Aphanizomenon flos-aquae WA102</name>
    <dbReference type="NCBI Taxonomy" id="1710896"/>
    <lineage>
        <taxon>Bacteria</taxon>
        <taxon>Bacillati</taxon>
        <taxon>Cyanobacteriota</taxon>
        <taxon>Cyanophyceae</taxon>
        <taxon>Nostocales</taxon>
        <taxon>Aphanizomenonaceae</taxon>
        <taxon>Aphanizomenon</taxon>
    </lineage>
</organism>
<evidence type="ECO:0000313" key="2">
    <source>
        <dbReference type="EMBL" id="OBQ36682.1"/>
    </source>
</evidence>
<comment type="caution">
    <text evidence="2">The sequence shown here is derived from an EMBL/GenBank/DDBJ whole genome shotgun (WGS) entry which is preliminary data.</text>
</comment>
<reference evidence="2 3" key="1">
    <citation type="submission" date="2015-09" db="EMBL/GenBank/DDBJ databases">
        <title>Aphanizomenon flos-aquae WA102.</title>
        <authorList>
            <person name="Driscoll C."/>
        </authorList>
    </citation>
    <scope>NUCLEOTIDE SEQUENCE [LARGE SCALE GENOMIC DNA]</scope>
    <source>
        <strain evidence="2">WA102</strain>
    </source>
</reference>
<evidence type="ECO:0000313" key="3">
    <source>
        <dbReference type="Proteomes" id="UP000092093"/>
    </source>
</evidence>
<proteinExistence type="predicted"/>
<sequence>MAIPKGFEVEGDEEYVLKLKKNLFGQRQAGRVWNKHLIEKLKKVGFVASQIDECLFYRGQSVFVLYTDDSILAGPDSKELDSIIEDMKNAELDLTVEGDIADFLGVKIERSEDGKSFNLTQPHLIDDILKELRLEADKTAIKRTTGASSKPLLRCPNAEPFDGHFDYRRVIGKLNYLEKCTRIDVTCATHQCARFVGEPKEVHGKAVKWIGRYLAGTKDKGLVLKPDKSKGFEVYVDASFVGDWDPETAEWDSDTAKSRMGYIFMYAGCPILWTSRVQSEVALSTTESEYIAISSATREVLPLIELMEELEEKGVIEKSVKPVMRCKVFEDNSGAVELATSVKSPKMRPRTKHINTKYHHFRQQVQEGRIVIKAIGTEDMLADILTKVVNEETLLRLRPRIMGW</sequence>
<accession>A0A1B7WHT4</accession>
<dbReference type="PANTHER" id="PTHR11439:SF467">
    <property type="entry name" value="INTEGRASE CATALYTIC DOMAIN-CONTAINING PROTEIN"/>
    <property type="match status" value="1"/>
</dbReference>
<gene>
    <name evidence="2" type="ORF">AN484_25515</name>
</gene>
<dbReference type="CDD" id="cd09272">
    <property type="entry name" value="RNase_HI_RT_Ty1"/>
    <property type="match status" value="1"/>
</dbReference>
<evidence type="ECO:0000259" key="1">
    <source>
        <dbReference type="Pfam" id="PF07727"/>
    </source>
</evidence>
<protein>
    <recommendedName>
        <fullName evidence="1">Reverse transcriptase Ty1/copia-type domain-containing protein</fullName>
    </recommendedName>
</protein>
<dbReference type="SUPFAM" id="SSF56672">
    <property type="entry name" value="DNA/RNA polymerases"/>
    <property type="match status" value="1"/>
</dbReference>